<dbReference type="InterPro" id="IPR004720">
    <property type="entry name" value="PTS_IIB_sorbose-sp"/>
</dbReference>
<evidence type="ECO:0000256" key="4">
    <source>
        <dbReference type="ARBA" id="ARBA00022597"/>
    </source>
</evidence>
<evidence type="ECO:0000256" key="3">
    <source>
        <dbReference type="ARBA" id="ARBA00022490"/>
    </source>
</evidence>
<evidence type="ECO:0000259" key="8">
    <source>
        <dbReference type="PROSITE" id="PS51101"/>
    </source>
</evidence>
<comment type="subcellular location">
    <subcellularLocation>
        <location evidence="1">Cytoplasm</location>
    </subcellularLocation>
</comment>
<sequence>MMSIADKGIKNIRIDERLIHGQVATMWTNSLQASRIMVVDDDVVNNKIEKMALKTAVPMGIKLSILTAKGAAKRILEDRYIGQKVFLLVKKPQTLVELIDYDLPINKIVVGNMSSREGRRSVKKSVAVSQDDVEAFNYLKTAGVQIVAQMVPSEPEVDFMNLLK</sequence>
<protein>
    <submittedName>
        <fullName evidence="9">Phosphoenolpyruvate-dependent sugar phosphotransferase system eiiab, probable mannose specific</fullName>
    </submittedName>
</protein>
<dbReference type="GO" id="GO:0016301">
    <property type="term" value="F:kinase activity"/>
    <property type="evidence" value="ECO:0007669"/>
    <property type="project" value="UniProtKB-KW"/>
</dbReference>
<feature type="domain" description="PTS EIIB type-4" evidence="8">
    <location>
        <begin position="5"/>
        <end position="164"/>
    </location>
</feature>
<dbReference type="PROSITE" id="PS51101">
    <property type="entry name" value="PTS_EIIB_TYPE_4"/>
    <property type="match status" value="1"/>
</dbReference>
<reference evidence="9 10" key="1">
    <citation type="journal article" date="2015" name="Genome Announc.">
        <title>Expanding the biotechnology potential of lactobacilli through comparative genomics of 213 strains and associated genera.</title>
        <authorList>
            <person name="Sun Z."/>
            <person name="Harris H.M."/>
            <person name="McCann A."/>
            <person name="Guo C."/>
            <person name="Argimon S."/>
            <person name="Zhang W."/>
            <person name="Yang X."/>
            <person name="Jeffery I.B."/>
            <person name="Cooney J.C."/>
            <person name="Kagawa T.F."/>
            <person name="Liu W."/>
            <person name="Song Y."/>
            <person name="Salvetti E."/>
            <person name="Wrobel A."/>
            <person name="Rasinkangas P."/>
            <person name="Parkhill J."/>
            <person name="Rea M.C."/>
            <person name="O'Sullivan O."/>
            <person name="Ritari J."/>
            <person name="Douillard F.P."/>
            <person name="Paul Ross R."/>
            <person name="Yang R."/>
            <person name="Briner A.E."/>
            <person name="Felis G.E."/>
            <person name="de Vos W.M."/>
            <person name="Barrangou R."/>
            <person name="Klaenhammer T.R."/>
            <person name="Caufield P.W."/>
            <person name="Cui Y."/>
            <person name="Zhang H."/>
            <person name="O'Toole P.W."/>
        </authorList>
    </citation>
    <scope>NUCLEOTIDE SEQUENCE [LARGE SCALE GENOMIC DNA]</scope>
    <source>
        <strain evidence="9 10">DSM 17757</strain>
    </source>
</reference>
<keyword evidence="2" id="KW-0813">Transport</keyword>
<keyword evidence="9" id="KW-0670">Pyruvate</keyword>
<gene>
    <name evidence="9" type="ORF">IV80_GL000547</name>
</gene>
<dbReference type="Proteomes" id="UP000051568">
    <property type="component" value="Unassembled WGS sequence"/>
</dbReference>
<keyword evidence="7" id="KW-0418">Kinase</keyword>
<dbReference type="GO" id="GO:0008982">
    <property type="term" value="F:protein-N(PI)-phosphohistidine-sugar phosphotransferase activity"/>
    <property type="evidence" value="ECO:0007669"/>
    <property type="project" value="InterPro"/>
</dbReference>
<accession>A0A0R2IU49</accession>
<dbReference type="InterPro" id="IPR036667">
    <property type="entry name" value="PTS_IIB_sorbose-sp_sf"/>
</dbReference>
<dbReference type="PATRIC" id="fig|319652.3.peg.554"/>
<proteinExistence type="predicted"/>
<evidence type="ECO:0000256" key="6">
    <source>
        <dbReference type="ARBA" id="ARBA00022683"/>
    </source>
</evidence>
<evidence type="ECO:0000313" key="9">
    <source>
        <dbReference type="EMBL" id="KRN65037.1"/>
    </source>
</evidence>
<organism evidence="9 10">
    <name type="scientific">Pediococcus cellicola</name>
    <dbReference type="NCBI Taxonomy" id="319652"/>
    <lineage>
        <taxon>Bacteria</taxon>
        <taxon>Bacillati</taxon>
        <taxon>Bacillota</taxon>
        <taxon>Bacilli</taxon>
        <taxon>Lactobacillales</taxon>
        <taxon>Lactobacillaceae</taxon>
        <taxon>Pediococcus</taxon>
    </lineage>
</organism>
<evidence type="ECO:0000313" key="10">
    <source>
        <dbReference type="Proteomes" id="UP000051568"/>
    </source>
</evidence>
<keyword evidence="5 9" id="KW-0808">Transferase</keyword>
<dbReference type="Gene3D" id="3.40.35.10">
    <property type="entry name" value="Phosphotransferase system, sorbose subfamily IIB component"/>
    <property type="match status" value="1"/>
</dbReference>
<name>A0A0R2IU49_9LACO</name>
<dbReference type="AlphaFoldDB" id="A0A0R2IU49"/>
<dbReference type="GO" id="GO:0009401">
    <property type="term" value="P:phosphoenolpyruvate-dependent sugar phosphotransferase system"/>
    <property type="evidence" value="ECO:0007669"/>
    <property type="project" value="UniProtKB-KW"/>
</dbReference>
<keyword evidence="6" id="KW-0598">Phosphotransferase system</keyword>
<dbReference type="STRING" id="319652.IV80_GL000547"/>
<dbReference type="SUPFAM" id="SSF52728">
    <property type="entry name" value="PTS IIb component"/>
    <property type="match status" value="1"/>
</dbReference>
<evidence type="ECO:0000256" key="2">
    <source>
        <dbReference type="ARBA" id="ARBA00022448"/>
    </source>
</evidence>
<comment type="caution">
    <text evidence="9">The sequence shown here is derived from an EMBL/GenBank/DDBJ whole genome shotgun (WGS) entry which is preliminary data.</text>
</comment>
<evidence type="ECO:0000256" key="7">
    <source>
        <dbReference type="ARBA" id="ARBA00022777"/>
    </source>
</evidence>
<dbReference type="Pfam" id="PF03830">
    <property type="entry name" value="PTSIIB_sorb"/>
    <property type="match status" value="1"/>
</dbReference>
<dbReference type="RefSeq" id="WP_236699598.1">
    <property type="nucleotide sequence ID" value="NZ_JQBR01000013.1"/>
</dbReference>
<dbReference type="GO" id="GO:0005737">
    <property type="term" value="C:cytoplasm"/>
    <property type="evidence" value="ECO:0007669"/>
    <property type="project" value="UniProtKB-SubCell"/>
</dbReference>
<keyword evidence="3" id="KW-0963">Cytoplasm</keyword>
<keyword evidence="4" id="KW-0762">Sugar transport</keyword>
<evidence type="ECO:0000256" key="1">
    <source>
        <dbReference type="ARBA" id="ARBA00004496"/>
    </source>
</evidence>
<dbReference type="EMBL" id="JQBR01000013">
    <property type="protein sequence ID" value="KRN65037.1"/>
    <property type="molecule type" value="Genomic_DNA"/>
</dbReference>
<evidence type="ECO:0000256" key="5">
    <source>
        <dbReference type="ARBA" id="ARBA00022679"/>
    </source>
</evidence>
<keyword evidence="10" id="KW-1185">Reference proteome</keyword>